<dbReference type="Proteomes" id="UP000789570">
    <property type="component" value="Unassembled WGS sequence"/>
</dbReference>
<comment type="caution">
    <text evidence="1">The sequence shown here is derived from an EMBL/GenBank/DDBJ whole genome shotgun (WGS) entry which is preliminary data.</text>
</comment>
<protein>
    <submittedName>
        <fullName evidence="1">12047_t:CDS:1</fullName>
    </submittedName>
</protein>
<proteinExistence type="predicted"/>
<evidence type="ECO:0000313" key="2">
    <source>
        <dbReference type="Proteomes" id="UP000789570"/>
    </source>
</evidence>
<reference evidence="1" key="1">
    <citation type="submission" date="2021-06" db="EMBL/GenBank/DDBJ databases">
        <authorList>
            <person name="Kallberg Y."/>
            <person name="Tangrot J."/>
            <person name="Rosling A."/>
        </authorList>
    </citation>
    <scope>NUCLEOTIDE SEQUENCE</scope>
    <source>
        <strain evidence="1">UK204</strain>
    </source>
</reference>
<sequence length="44" mass="4778">AISSETSISLPFAGGLDCALDLVLESVSDRREIVYQESDDLISY</sequence>
<gene>
    <name evidence="1" type="ORF">FCALED_LOCUS15482</name>
</gene>
<dbReference type="AlphaFoldDB" id="A0A9N9IL88"/>
<keyword evidence="2" id="KW-1185">Reference proteome</keyword>
<organism evidence="1 2">
    <name type="scientific">Funneliformis caledonium</name>
    <dbReference type="NCBI Taxonomy" id="1117310"/>
    <lineage>
        <taxon>Eukaryota</taxon>
        <taxon>Fungi</taxon>
        <taxon>Fungi incertae sedis</taxon>
        <taxon>Mucoromycota</taxon>
        <taxon>Glomeromycotina</taxon>
        <taxon>Glomeromycetes</taxon>
        <taxon>Glomerales</taxon>
        <taxon>Glomeraceae</taxon>
        <taxon>Funneliformis</taxon>
    </lineage>
</organism>
<dbReference type="EMBL" id="CAJVPQ010014228">
    <property type="protein sequence ID" value="CAG8738738.1"/>
    <property type="molecule type" value="Genomic_DNA"/>
</dbReference>
<name>A0A9N9IL88_9GLOM</name>
<feature type="non-terminal residue" evidence="1">
    <location>
        <position position="1"/>
    </location>
</feature>
<accession>A0A9N9IL88</accession>
<evidence type="ECO:0000313" key="1">
    <source>
        <dbReference type="EMBL" id="CAG8738738.1"/>
    </source>
</evidence>